<evidence type="ECO:0000313" key="3">
    <source>
        <dbReference type="Proteomes" id="UP000823388"/>
    </source>
</evidence>
<evidence type="ECO:0000256" key="1">
    <source>
        <dbReference type="SAM" id="MobiDB-lite"/>
    </source>
</evidence>
<reference evidence="2" key="1">
    <citation type="submission" date="2020-05" db="EMBL/GenBank/DDBJ databases">
        <title>WGS assembly of Panicum virgatum.</title>
        <authorList>
            <person name="Lovell J.T."/>
            <person name="Jenkins J."/>
            <person name="Shu S."/>
            <person name="Juenger T.E."/>
            <person name="Schmutz J."/>
        </authorList>
    </citation>
    <scope>NUCLEOTIDE SEQUENCE</scope>
    <source>
        <strain evidence="2">AP13</strain>
    </source>
</reference>
<comment type="caution">
    <text evidence="2">The sequence shown here is derived from an EMBL/GenBank/DDBJ whole genome shotgun (WGS) entry which is preliminary data.</text>
</comment>
<evidence type="ECO:0000313" key="2">
    <source>
        <dbReference type="EMBL" id="KAG2635015.1"/>
    </source>
</evidence>
<dbReference type="AlphaFoldDB" id="A0A8T0VK38"/>
<feature type="compositionally biased region" description="Basic and acidic residues" evidence="1">
    <location>
        <begin position="10"/>
        <end position="27"/>
    </location>
</feature>
<keyword evidence="3" id="KW-1185">Reference proteome</keyword>
<gene>
    <name evidence="2" type="ORF">PVAP13_2NG318803</name>
</gene>
<accession>A0A8T0VK38</accession>
<sequence length="124" mass="13435">MWTPLSSRGHWAEGARTEVREGRRHVEVGGIGRPTNTGDDDSVRGGRRRAEASMTSGGDGGADKVVAGGDRARGDRQEEAAGRPWWPSLACAADNKREGGARGRRREGRAWHARLAAGRWVRHA</sequence>
<feature type="compositionally biased region" description="Basic and acidic residues" evidence="1">
    <location>
        <begin position="70"/>
        <end position="81"/>
    </location>
</feature>
<dbReference type="Proteomes" id="UP000823388">
    <property type="component" value="Chromosome 2N"/>
</dbReference>
<protein>
    <submittedName>
        <fullName evidence="2">Uncharacterized protein</fullName>
    </submittedName>
</protein>
<proteinExistence type="predicted"/>
<feature type="compositionally biased region" description="Basic and acidic residues" evidence="1">
    <location>
        <begin position="41"/>
        <end position="51"/>
    </location>
</feature>
<name>A0A8T0VK38_PANVG</name>
<dbReference type="EMBL" id="CM029040">
    <property type="protein sequence ID" value="KAG2635015.1"/>
    <property type="molecule type" value="Genomic_DNA"/>
</dbReference>
<feature type="region of interest" description="Disordered" evidence="1">
    <location>
        <begin position="1"/>
        <end position="87"/>
    </location>
</feature>
<organism evidence="2 3">
    <name type="scientific">Panicum virgatum</name>
    <name type="common">Blackwell switchgrass</name>
    <dbReference type="NCBI Taxonomy" id="38727"/>
    <lineage>
        <taxon>Eukaryota</taxon>
        <taxon>Viridiplantae</taxon>
        <taxon>Streptophyta</taxon>
        <taxon>Embryophyta</taxon>
        <taxon>Tracheophyta</taxon>
        <taxon>Spermatophyta</taxon>
        <taxon>Magnoliopsida</taxon>
        <taxon>Liliopsida</taxon>
        <taxon>Poales</taxon>
        <taxon>Poaceae</taxon>
        <taxon>PACMAD clade</taxon>
        <taxon>Panicoideae</taxon>
        <taxon>Panicodae</taxon>
        <taxon>Paniceae</taxon>
        <taxon>Panicinae</taxon>
        <taxon>Panicum</taxon>
        <taxon>Panicum sect. Hiantes</taxon>
    </lineage>
</organism>